<dbReference type="CDD" id="cd12510">
    <property type="entry name" value="RRM1_RBM12_like"/>
    <property type="match status" value="1"/>
</dbReference>
<organism evidence="5 6">
    <name type="scientific">Parelaphostrongylus tenuis</name>
    <name type="common">Meningeal worm</name>
    <dbReference type="NCBI Taxonomy" id="148309"/>
    <lineage>
        <taxon>Eukaryota</taxon>
        <taxon>Metazoa</taxon>
        <taxon>Ecdysozoa</taxon>
        <taxon>Nematoda</taxon>
        <taxon>Chromadorea</taxon>
        <taxon>Rhabditida</taxon>
        <taxon>Rhabditina</taxon>
        <taxon>Rhabditomorpha</taxon>
        <taxon>Strongyloidea</taxon>
        <taxon>Metastrongylidae</taxon>
        <taxon>Parelaphostrongylus</taxon>
    </lineage>
</organism>
<evidence type="ECO:0000313" key="5">
    <source>
        <dbReference type="EMBL" id="KAJ1372351.1"/>
    </source>
</evidence>
<evidence type="ECO:0000256" key="2">
    <source>
        <dbReference type="ARBA" id="ARBA00022884"/>
    </source>
</evidence>
<evidence type="ECO:0000256" key="1">
    <source>
        <dbReference type="ARBA" id="ARBA00022737"/>
    </source>
</evidence>
<evidence type="ECO:0000256" key="4">
    <source>
        <dbReference type="SAM" id="SignalP"/>
    </source>
</evidence>
<keyword evidence="6" id="KW-1185">Reference proteome</keyword>
<evidence type="ECO:0008006" key="7">
    <source>
        <dbReference type="Google" id="ProtNLM"/>
    </source>
</evidence>
<proteinExistence type="predicted"/>
<feature type="signal peptide" evidence="4">
    <location>
        <begin position="1"/>
        <end position="16"/>
    </location>
</feature>
<name>A0AAD5WJP9_PARTN</name>
<accession>A0AAD5WJP9</accession>
<dbReference type="InterPro" id="IPR012677">
    <property type="entry name" value="Nucleotide-bd_a/b_plait_sf"/>
</dbReference>
<dbReference type="Gene3D" id="3.30.70.330">
    <property type="match status" value="1"/>
</dbReference>
<dbReference type="GO" id="GO:0003723">
    <property type="term" value="F:RNA binding"/>
    <property type="evidence" value="ECO:0007669"/>
    <property type="project" value="UniProtKB-KW"/>
</dbReference>
<dbReference type="EMBL" id="JAHQIW010007130">
    <property type="protein sequence ID" value="KAJ1372351.1"/>
    <property type="molecule type" value="Genomic_DNA"/>
</dbReference>
<feature type="chain" id="PRO_5042134335" description="RRM domain-containing protein" evidence="4">
    <location>
        <begin position="17"/>
        <end position="271"/>
    </location>
</feature>
<keyword evidence="4" id="KW-0732">Signal</keyword>
<protein>
    <recommendedName>
        <fullName evidence="7">RRM domain-containing protein</fullName>
    </recommendedName>
</protein>
<dbReference type="InterPro" id="IPR050666">
    <property type="entry name" value="ESRP"/>
</dbReference>
<dbReference type="AlphaFoldDB" id="A0AAD5WJP9"/>
<reference evidence="5" key="1">
    <citation type="submission" date="2021-06" db="EMBL/GenBank/DDBJ databases">
        <title>Parelaphostrongylus tenuis whole genome reference sequence.</title>
        <authorList>
            <person name="Garwood T.J."/>
            <person name="Larsen P.A."/>
            <person name="Fountain-Jones N.M."/>
            <person name="Garbe J.R."/>
            <person name="Macchietto M.G."/>
            <person name="Kania S.A."/>
            <person name="Gerhold R.W."/>
            <person name="Richards J.E."/>
            <person name="Wolf T.M."/>
        </authorList>
    </citation>
    <scope>NUCLEOTIDE SEQUENCE</scope>
    <source>
        <strain evidence="5">MNPRO001-30</strain>
        <tissue evidence="5">Meninges</tissue>
    </source>
</reference>
<comment type="caution">
    <text evidence="5">The sequence shown here is derived from an EMBL/GenBank/DDBJ whole genome shotgun (WGS) entry which is preliminary data.</text>
</comment>
<keyword evidence="2" id="KW-0694">RNA-binding</keyword>
<sequence length="271" mass="30728">MLVVIRLQFLPLSANAADVRAFFNGLRIPDGFVHILGGDDGTAFIFFANDEDARQAMQRDRGKIHGQEVRLYLSSCDEMCDVYTREAAVLGLLVPSPVVSVPQQHVVKQEHIPSWDESAQLQQQYVPSTITEQPVKPSSFAPDPAEFNKPLYMHGPPQQQPLQHHQHTSLPSHTPIEHAENGDYNNKQQSYPLDEKSYPAAPRICSITGRPMKIRCDFAYDENFSSETKMYQHDTPSSYRQEDHYGNQTGPCSYDTYDTTPRFFGAHRCKI</sequence>
<dbReference type="InterPro" id="IPR035979">
    <property type="entry name" value="RBD_domain_sf"/>
</dbReference>
<gene>
    <name evidence="5" type="ORF">KIN20_034488</name>
</gene>
<dbReference type="Proteomes" id="UP001196413">
    <property type="component" value="Unassembled WGS sequence"/>
</dbReference>
<keyword evidence="1" id="KW-0677">Repeat</keyword>
<evidence type="ECO:0000313" key="6">
    <source>
        <dbReference type="Proteomes" id="UP001196413"/>
    </source>
</evidence>
<dbReference type="SUPFAM" id="SSF54928">
    <property type="entry name" value="RNA-binding domain, RBD"/>
    <property type="match status" value="1"/>
</dbReference>
<feature type="region of interest" description="Disordered" evidence="3">
    <location>
        <begin position="154"/>
        <end position="194"/>
    </location>
</feature>
<dbReference type="PANTHER" id="PTHR13976">
    <property type="entry name" value="HETEROGENEOUS NUCLEAR RIBONUCLEOPROTEIN-RELATED"/>
    <property type="match status" value="1"/>
</dbReference>
<evidence type="ECO:0000256" key="3">
    <source>
        <dbReference type="SAM" id="MobiDB-lite"/>
    </source>
</evidence>